<feature type="region of interest" description="Disordered" evidence="1">
    <location>
        <begin position="1"/>
        <end position="108"/>
    </location>
</feature>
<reference evidence="2 3" key="1">
    <citation type="submission" date="2018-04" db="EMBL/GenBank/DDBJ databases">
        <authorList>
            <person name="Zhang X."/>
            <person name="Yuan J."/>
            <person name="Li F."/>
            <person name="Xiang J."/>
        </authorList>
    </citation>
    <scope>NUCLEOTIDE SEQUENCE [LARGE SCALE GENOMIC DNA]</scope>
    <source>
        <tissue evidence="2">Muscle</tissue>
    </source>
</reference>
<keyword evidence="3" id="KW-1185">Reference proteome</keyword>
<feature type="compositionally biased region" description="Basic and acidic residues" evidence="1">
    <location>
        <begin position="206"/>
        <end position="216"/>
    </location>
</feature>
<feature type="compositionally biased region" description="Low complexity" evidence="1">
    <location>
        <begin position="17"/>
        <end position="32"/>
    </location>
</feature>
<name>A0A3R7SVD4_PENVA</name>
<evidence type="ECO:0000313" key="3">
    <source>
        <dbReference type="Proteomes" id="UP000283509"/>
    </source>
</evidence>
<feature type="region of interest" description="Disordered" evidence="1">
    <location>
        <begin position="414"/>
        <end position="497"/>
    </location>
</feature>
<dbReference type="Pfam" id="PF15273">
    <property type="entry name" value="NHS"/>
    <property type="match status" value="1"/>
</dbReference>
<feature type="compositionally biased region" description="Basic and acidic residues" evidence="1">
    <location>
        <begin position="435"/>
        <end position="472"/>
    </location>
</feature>
<organism evidence="2 3">
    <name type="scientific">Penaeus vannamei</name>
    <name type="common">Whiteleg shrimp</name>
    <name type="synonym">Litopenaeus vannamei</name>
    <dbReference type="NCBI Taxonomy" id="6689"/>
    <lineage>
        <taxon>Eukaryota</taxon>
        <taxon>Metazoa</taxon>
        <taxon>Ecdysozoa</taxon>
        <taxon>Arthropoda</taxon>
        <taxon>Crustacea</taxon>
        <taxon>Multicrustacea</taxon>
        <taxon>Malacostraca</taxon>
        <taxon>Eumalacostraca</taxon>
        <taxon>Eucarida</taxon>
        <taxon>Decapoda</taxon>
        <taxon>Dendrobranchiata</taxon>
        <taxon>Penaeoidea</taxon>
        <taxon>Penaeidae</taxon>
        <taxon>Penaeus</taxon>
    </lineage>
</organism>
<feature type="compositionally biased region" description="Polar residues" evidence="1">
    <location>
        <begin position="78"/>
        <end position="97"/>
    </location>
</feature>
<dbReference type="OrthoDB" id="8965057at2759"/>
<protein>
    <submittedName>
        <fullName evidence="2">Uncharacterized protein</fullName>
    </submittedName>
</protein>
<evidence type="ECO:0000313" key="2">
    <source>
        <dbReference type="EMBL" id="ROT76900.1"/>
    </source>
</evidence>
<sequence>MMSWPSSRAGTRDDATHSSSGNWSASSSTRTSVESDHHRPVASPTSSLEQDSIQSESLQIRSSSPSSNQRTNSRTTDDLPSTSSHASDGTLTPTQDIQDIPFLDDDTSSAYSCDTEGYYTSFHIDSGLRSVSYEGNKLASESEYELFGKGSTGTTNSSASLGTVVMRNPEKKTPPKPPQRVSSLERKQENRESVITVIHVNGSTSSREDVAGDVPDKSGSQDGDSRSSRDGDSGRETSSSPTEPTSPRQPSLPSPELEFSESDLEVDRQEIFRVKTTINSSRIPSMCVITPPQSDDESVRSGSVPLSRDSSGSQLDNQGQQAPAQGSHGTLASQGSTSGVTAKLHSFHNTGAKSGGATGGGRSIIDDGSSEKKDTLSKLPQLPHGYTPTLTVIPRSKDGDINAHLKGIMHTAAVASPARPDPEQPVLIRPSLVKQAEREKRLSQESDDKQKAELQKQLSKEELSKSQSEKTQTHSSELVSYKELPPPTTTASHPFSAVPTSVKQNVVITPTNSLERRKVNPSKPGARCSYHCSPCCEHGTCTIIITINKFDRPTVSPSSVTASPTTAANITTASIAK</sequence>
<dbReference type="InterPro" id="IPR024845">
    <property type="entry name" value="NHS-like"/>
</dbReference>
<feature type="compositionally biased region" description="Polar residues" evidence="1">
    <location>
        <begin position="152"/>
        <end position="161"/>
    </location>
</feature>
<feature type="region of interest" description="Disordered" evidence="1">
    <location>
        <begin position="146"/>
        <end position="397"/>
    </location>
</feature>
<dbReference type="EMBL" id="QCYY01001595">
    <property type="protein sequence ID" value="ROT76900.1"/>
    <property type="molecule type" value="Genomic_DNA"/>
</dbReference>
<feature type="compositionally biased region" description="Basic and acidic residues" evidence="1">
    <location>
        <begin position="183"/>
        <end position="192"/>
    </location>
</feature>
<feature type="compositionally biased region" description="Low complexity" evidence="1">
    <location>
        <begin position="52"/>
        <end position="74"/>
    </location>
</feature>
<dbReference type="STRING" id="6689.A0A3R7SVD4"/>
<accession>A0A3R7SVD4</accession>
<evidence type="ECO:0000256" key="1">
    <source>
        <dbReference type="SAM" id="MobiDB-lite"/>
    </source>
</evidence>
<reference evidence="2 3" key="2">
    <citation type="submission" date="2019-01" db="EMBL/GenBank/DDBJ databases">
        <title>The decoding of complex shrimp genome reveals the adaptation for benthos swimmer, frequently molting mechanism and breeding impact on genome.</title>
        <authorList>
            <person name="Sun Y."/>
            <person name="Gao Y."/>
            <person name="Yu Y."/>
        </authorList>
    </citation>
    <scope>NUCLEOTIDE SEQUENCE [LARGE SCALE GENOMIC DNA]</scope>
    <source>
        <tissue evidence="2">Muscle</tissue>
    </source>
</reference>
<dbReference type="Proteomes" id="UP000283509">
    <property type="component" value="Unassembled WGS sequence"/>
</dbReference>
<gene>
    <name evidence="2" type="ORF">C7M84_004485</name>
</gene>
<feature type="compositionally biased region" description="Basic and acidic residues" evidence="1">
    <location>
        <begin position="223"/>
        <end position="235"/>
    </location>
</feature>
<feature type="compositionally biased region" description="Gly residues" evidence="1">
    <location>
        <begin position="353"/>
        <end position="362"/>
    </location>
</feature>
<feature type="compositionally biased region" description="Polar residues" evidence="1">
    <location>
        <begin position="308"/>
        <end position="340"/>
    </location>
</feature>
<comment type="caution">
    <text evidence="2">The sequence shown here is derived from an EMBL/GenBank/DDBJ whole genome shotgun (WGS) entry which is preliminary data.</text>
</comment>
<feature type="compositionally biased region" description="Low complexity" evidence="1">
    <location>
        <begin position="236"/>
        <end position="246"/>
    </location>
</feature>
<proteinExistence type="predicted"/>
<dbReference type="AlphaFoldDB" id="A0A3R7SVD4"/>